<dbReference type="OrthoDB" id="7068874at2"/>
<dbReference type="SUPFAM" id="SSF55008">
    <property type="entry name" value="HMA, heavy metal-associated domain"/>
    <property type="match status" value="1"/>
</dbReference>
<dbReference type="PROSITE" id="PS50846">
    <property type="entry name" value="HMA_2"/>
    <property type="match status" value="1"/>
</dbReference>
<organism evidence="4 5">
    <name type="scientific">Lacrimispora celerecrescens</name>
    <dbReference type="NCBI Taxonomy" id="29354"/>
    <lineage>
        <taxon>Bacteria</taxon>
        <taxon>Bacillati</taxon>
        <taxon>Bacillota</taxon>
        <taxon>Clostridia</taxon>
        <taxon>Lachnospirales</taxon>
        <taxon>Lachnospiraceae</taxon>
        <taxon>Lacrimispora</taxon>
    </lineage>
</organism>
<dbReference type="InterPro" id="IPR006121">
    <property type="entry name" value="HMA_dom"/>
</dbReference>
<feature type="domain" description="HMA" evidence="3">
    <location>
        <begin position="1"/>
        <end position="69"/>
    </location>
</feature>
<dbReference type="InterPro" id="IPR027256">
    <property type="entry name" value="P-typ_ATPase_IB"/>
</dbReference>
<gene>
    <name evidence="4" type="ORF">IO98_05850</name>
</gene>
<comment type="caution">
    <text evidence="4">The sequence shown here is derived from an EMBL/GenBank/DDBJ whole genome shotgun (WGS) entry which is preliminary data.</text>
</comment>
<keyword evidence="2" id="KW-1278">Translocase</keyword>
<dbReference type="InterPro" id="IPR017969">
    <property type="entry name" value="Heavy-metal-associated_CS"/>
</dbReference>
<proteinExistence type="predicted"/>
<dbReference type="GO" id="GO:0016020">
    <property type="term" value="C:membrane"/>
    <property type="evidence" value="ECO:0007669"/>
    <property type="project" value="InterPro"/>
</dbReference>
<keyword evidence="1" id="KW-0479">Metal-binding</keyword>
<evidence type="ECO:0000256" key="2">
    <source>
        <dbReference type="ARBA" id="ARBA00022967"/>
    </source>
</evidence>
<dbReference type="InterPro" id="IPR036163">
    <property type="entry name" value="HMA_dom_sf"/>
</dbReference>
<evidence type="ECO:0000313" key="4">
    <source>
        <dbReference type="EMBL" id="KEZ90907.1"/>
    </source>
</evidence>
<keyword evidence="5" id="KW-1185">Reference proteome</keyword>
<dbReference type="PROSITE" id="PS01047">
    <property type="entry name" value="HMA_1"/>
    <property type="match status" value="1"/>
</dbReference>
<evidence type="ECO:0000256" key="1">
    <source>
        <dbReference type="ARBA" id="ARBA00022723"/>
    </source>
</evidence>
<dbReference type="Gene3D" id="3.30.70.100">
    <property type="match status" value="1"/>
</dbReference>
<name>A0A084JPM3_9FIRM</name>
<evidence type="ECO:0000259" key="3">
    <source>
        <dbReference type="PROSITE" id="PS50846"/>
    </source>
</evidence>
<dbReference type="CDD" id="cd00371">
    <property type="entry name" value="HMA"/>
    <property type="match status" value="1"/>
</dbReference>
<dbReference type="RefSeq" id="WP_038278913.1">
    <property type="nucleotide sequence ID" value="NZ_JPME01000008.1"/>
</dbReference>
<evidence type="ECO:0000313" key="5">
    <source>
        <dbReference type="Proteomes" id="UP000028525"/>
    </source>
</evidence>
<protein>
    <submittedName>
        <fullName evidence="4">Heavy metal transporter</fullName>
    </submittedName>
</protein>
<dbReference type="Proteomes" id="UP000028525">
    <property type="component" value="Unassembled WGS sequence"/>
</dbReference>
<dbReference type="GO" id="GO:0046872">
    <property type="term" value="F:metal ion binding"/>
    <property type="evidence" value="ECO:0007669"/>
    <property type="project" value="UniProtKB-KW"/>
</dbReference>
<dbReference type="EMBL" id="JPME01000008">
    <property type="protein sequence ID" value="KEZ90907.1"/>
    <property type="molecule type" value="Genomic_DNA"/>
</dbReference>
<dbReference type="AlphaFoldDB" id="A0A084JPM3"/>
<dbReference type="Pfam" id="PF00403">
    <property type="entry name" value="HMA"/>
    <property type="match status" value="1"/>
</dbReference>
<dbReference type="GO" id="GO:0019829">
    <property type="term" value="F:ATPase-coupled monoatomic cation transmembrane transporter activity"/>
    <property type="evidence" value="ECO:0007669"/>
    <property type="project" value="InterPro"/>
</dbReference>
<dbReference type="PRINTS" id="PR00941">
    <property type="entry name" value="CDATPASE"/>
</dbReference>
<accession>A0A084JPM3</accession>
<sequence length="74" mass="8304">MKKIIKLEGLCCANCAAKIEEEVKKLAGVESAALSFMTQRMTMEIEESKSDEIIEAARKISNKIEPEAEFKVIR</sequence>
<reference evidence="4 5" key="1">
    <citation type="submission" date="2014-07" db="EMBL/GenBank/DDBJ databases">
        <title>Draft genome of Clostridium celerecrescens 152B isolated from sediments associated with methane hydrate from Krishna Godavari basin.</title>
        <authorList>
            <person name="Honkalas V.S."/>
            <person name="Dabir A.P."/>
            <person name="Arora P."/>
            <person name="Dhakephalkar P.K."/>
        </authorList>
    </citation>
    <scope>NUCLEOTIDE SEQUENCE [LARGE SCALE GENOMIC DNA]</scope>
    <source>
        <strain evidence="4 5">152B</strain>
    </source>
</reference>
<dbReference type="STRING" id="29354.IO98_05850"/>